<sequence length="103" mass="10963">MTGFEVDPTALRSASPKFSSTGDKLADAWDALRSVMDAEGTCWGNDEVGQKFAQGYTPAADTARQAFPGIAEAIQNIRTELDDTATTWEQSDLGNARSFGAQG</sequence>
<dbReference type="Pfam" id="PF10824">
    <property type="entry name" value="T7SS_ESX_EspC"/>
    <property type="match status" value="1"/>
</dbReference>
<dbReference type="RefSeq" id="WP_170155798.1">
    <property type="nucleotide sequence ID" value="NZ_PVTF01000003.1"/>
</dbReference>
<dbReference type="GO" id="GO:0009306">
    <property type="term" value="P:protein secretion"/>
    <property type="evidence" value="ECO:0007669"/>
    <property type="project" value="InterPro"/>
</dbReference>
<evidence type="ECO:0000313" key="2">
    <source>
        <dbReference type="EMBL" id="PRY43327.1"/>
    </source>
</evidence>
<accession>A0A2T0TCD2</accession>
<protein>
    <submittedName>
        <fullName evidence="2">Uncharacterized protein YukE</fullName>
    </submittedName>
</protein>
<evidence type="ECO:0000256" key="1">
    <source>
        <dbReference type="SAM" id="MobiDB-lite"/>
    </source>
</evidence>
<proteinExistence type="predicted"/>
<organism evidence="2 3">
    <name type="scientific">Umezawaea tangerina</name>
    <dbReference type="NCBI Taxonomy" id="84725"/>
    <lineage>
        <taxon>Bacteria</taxon>
        <taxon>Bacillati</taxon>
        <taxon>Actinomycetota</taxon>
        <taxon>Actinomycetes</taxon>
        <taxon>Pseudonocardiales</taxon>
        <taxon>Pseudonocardiaceae</taxon>
        <taxon>Umezawaea</taxon>
    </lineage>
</organism>
<evidence type="ECO:0000313" key="3">
    <source>
        <dbReference type="Proteomes" id="UP000239494"/>
    </source>
</evidence>
<comment type="caution">
    <text evidence="2">The sequence shown here is derived from an EMBL/GenBank/DDBJ whole genome shotgun (WGS) entry which is preliminary data.</text>
</comment>
<gene>
    <name evidence="2" type="ORF">CLV43_10367</name>
</gene>
<dbReference type="AlphaFoldDB" id="A0A2T0TCD2"/>
<dbReference type="EMBL" id="PVTF01000003">
    <property type="protein sequence ID" value="PRY43327.1"/>
    <property type="molecule type" value="Genomic_DNA"/>
</dbReference>
<reference evidence="2 3" key="1">
    <citation type="submission" date="2018-03" db="EMBL/GenBank/DDBJ databases">
        <title>Genomic Encyclopedia of Archaeal and Bacterial Type Strains, Phase II (KMG-II): from individual species to whole genera.</title>
        <authorList>
            <person name="Goeker M."/>
        </authorList>
    </citation>
    <scope>NUCLEOTIDE SEQUENCE [LARGE SCALE GENOMIC DNA]</scope>
    <source>
        <strain evidence="2 3">DSM 44720</strain>
    </source>
</reference>
<dbReference type="Gene3D" id="1.10.287.1060">
    <property type="entry name" value="ESAT-6-like"/>
    <property type="match status" value="1"/>
</dbReference>
<dbReference type="InterPro" id="IPR022536">
    <property type="entry name" value="EspC"/>
</dbReference>
<keyword evidence="3" id="KW-1185">Reference proteome</keyword>
<feature type="region of interest" description="Disordered" evidence="1">
    <location>
        <begin position="1"/>
        <end position="23"/>
    </location>
</feature>
<name>A0A2T0TCD2_9PSEU</name>
<dbReference type="Proteomes" id="UP000239494">
    <property type="component" value="Unassembled WGS sequence"/>
</dbReference>
<dbReference type="SUPFAM" id="SSF140453">
    <property type="entry name" value="EsxAB dimer-like"/>
    <property type="match status" value="1"/>
</dbReference>
<dbReference type="InterPro" id="IPR036689">
    <property type="entry name" value="ESAT-6-like_sf"/>
</dbReference>